<dbReference type="AlphaFoldDB" id="A0A0N4X520"/>
<proteinExistence type="predicted"/>
<accession>A0A0N4X520</accession>
<keyword evidence="3" id="KW-1185">Reference proteome</keyword>
<dbReference type="Proteomes" id="UP000268014">
    <property type="component" value="Unassembled WGS sequence"/>
</dbReference>
<protein>
    <submittedName>
        <fullName evidence="4">Ubiquitin-like domain-containing protein</fullName>
    </submittedName>
</protein>
<dbReference type="STRING" id="6290.A0A0N4X520"/>
<dbReference type="OrthoDB" id="5849729at2759"/>
<organism evidence="4">
    <name type="scientific">Haemonchus placei</name>
    <name type="common">Barber's pole worm</name>
    <dbReference type="NCBI Taxonomy" id="6290"/>
    <lineage>
        <taxon>Eukaryota</taxon>
        <taxon>Metazoa</taxon>
        <taxon>Ecdysozoa</taxon>
        <taxon>Nematoda</taxon>
        <taxon>Chromadorea</taxon>
        <taxon>Rhabditida</taxon>
        <taxon>Rhabditina</taxon>
        <taxon>Rhabditomorpha</taxon>
        <taxon>Strongyloidea</taxon>
        <taxon>Trichostrongylidae</taxon>
        <taxon>Haemonchus</taxon>
    </lineage>
</organism>
<evidence type="ECO:0000313" key="2">
    <source>
        <dbReference type="EMBL" id="VDO77327.1"/>
    </source>
</evidence>
<dbReference type="EMBL" id="UZAF01021336">
    <property type="protein sequence ID" value="VDO77327.1"/>
    <property type="molecule type" value="Genomic_DNA"/>
</dbReference>
<gene>
    <name evidence="2" type="ORF">HPLM_LOCUS19454</name>
</gene>
<feature type="region of interest" description="Disordered" evidence="1">
    <location>
        <begin position="48"/>
        <end position="88"/>
    </location>
</feature>
<dbReference type="WBParaSite" id="HPLM_0001946201-mRNA-1">
    <property type="protein sequence ID" value="HPLM_0001946201-mRNA-1"/>
    <property type="gene ID" value="HPLM_0001946201"/>
</dbReference>
<evidence type="ECO:0000256" key="1">
    <source>
        <dbReference type="SAM" id="MobiDB-lite"/>
    </source>
</evidence>
<sequence length="391" mass="42546">MMAYGSGNKAADLLPLAAHDDMSQGFINLEKWNNGTFFTTTAPSTTTTVAMSTSKAPTTKAPTTKASSAPPSPTKAPSPTVATAQPAPGDEMLAVNTPITSDDIDSLFSLIATQFGCGSYSDDADRPMVPNVVFIVSDNLASYTNVWKEFQTDGKMGWDCSDCPANPSYVFLSATADVAPKEIGVTYTLTDSDFGLDSSMKAMNLFNSIVNGLCNTQLRGVPFPGRMRLQVQIGIECIVIPCQEDESVHTVALRTVAKMRRLRPSMVKPPGGKEYEEIRRTVGNSLIDPEDRVGDVLKDGDFVILVIHRDETEEEKERRRQVELEGTRVALEKLDKPRKIKFDFDLSPGVAFVDKPTKLLVLDGASLTPADLVLCEKGECVIQVRDILQLN</sequence>
<name>A0A0N4X520_HAEPC</name>
<evidence type="ECO:0000313" key="3">
    <source>
        <dbReference type="Proteomes" id="UP000268014"/>
    </source>
</evidence>
<feature type="compositionally biased region" description="Low complexity" evidence="1">
    <location>
        <begin position="48"/>
        <end position="69"/>
    </location>
</feature>
<reference evidence="4" key="1">
    <citation type="submission" date="2017-02" db="UniProtKB">
        <authorList>
            <consortium name="WormBaseParasite"/>
        </authorList>
    </citation>
    <scope>IDENTIFICATION</scope>
</reference>
<evidence type="ECO:0000313" key="4">
    <source>
        <dbReference type="WBParaSite" id="HPLM_0001946201-mRNA-1"/>
    </source>
</evidence>
<reference evidence="2 3" key="2">
    <citation type="submission" date="2018-11" db="EMBL/GenBank/DDBJ databases">
        <authorList>
            <consortium name="Pathogen Informatics"/>
        </authorList>
    </citation>
    <scope>NUCLEOTIDE SEQUENCE [LARGE SCALE GENOMIC DNA]</scope>
    <source>
        <strain evidence="2 3">MHpl1</strain>
    </source>
</reference>
<dbReference type="Gene3D" id="3.10.20.90">
    <property type="entry name" value="Phosphatidylinositol 3-kinase Catalytic Subunit, Chain A, domain 1"/>
    <property type="match status" value="1"/>
</dbReference>